<dbReference type="CDD" id="cd09911">
    <property type="entry name" value="Lin0431_like"/>
    <property type="match status" value="1"/>
</dbReference>
<sequence length="154" mass="16910">MKLSPTVKRYLKMIRPFDIIIVTLLIIGSFIPLMVFTTSQHHQAAAQTTAKSHEVYTAVVSHNGHVLKRIRLTGHQGKTHYHFTMGHGAYNDTLVTDNRIQISDANCPDQICVHHSAISKPGQTIVCLPHKVLVEVKSSNGATHSNSTGGLVKP</sequence>
<evidence type="ECO:0000313" key="3">
    <source>
        <dbReference type="Proteomes" id="UP001152867"/>
    </source>
</evidence>
<dbReference type="Gene3D" id="2.60.320.10">
    <property type="entry name" value="N-utilization substance G protein NusG, insert domain"/>
    <property type="match status" value="1"/>
</dbReference>
<dbReference type="InterPro" id="IPR038690">
    <property type="entry name" value="NusG_2_sf"/>
</dbReference>
<organism evidence="2 3">
    <name type="scientific">Furfurilactobacillus milii</name>
    <dbReference type="NCBI Taxonomy" id="2888272"/>
    <lineage>
        <taxon>Bacteria</taxon>
        <taxon>Bacillati</taxon>
        <taxon>Bacillota</taxon>
        <taxon>Bacilli</taxon>
        <taxon>Lactobacillales</taxon>
        <taxon>Lactobacillaceae</taxon>
        <taxon>Furfurilactobacillus</taxon>
    </lineage>
</organism>
<accession>A0ABT6D8R0</accession>
<dbReference type="Proteomes" id="UP001152867">
    <property type="component" value="Unassembled WGS sequence"/>
</dbReference>
<keyword evidence="1" id="KW-0812">Transmembrane</keyword>
<dbReference type="RefSeq" id="WP_178942706.1">
    <property type="nucleotide sequence ID" value="NZ_JAIWJF010000008.1"/>
</dbReference>
<evidence type="ECO:0000313" key="2">
    <source>
        <dbReference type="EMBL" id="MDF9913522.1"/>
    </source>
</evidence>
<name>A0ABT6D8R0_9LACO</name>
<protein>
    <submittedName>
        <fullName evidence="2">NusG domain II-containing protein</fullName>
    </submittedName>
</protein>
<dbReference type="EMBL" id="JANDJP010000003">
    <property type="protein sequence ID" value="MDF9913522.1"/>
    <property type="molecule type" value="Genomic_DNA"/>
</dbReference>
<keyword evidence="3" id="KW-1185">Reference proteome</keyword>
<feature type="transmembrane region" description="Helical" evidence="1">
    <location>
        <begin position="16"/>
        <end position="36"/>
    </location>
</feature>
<reference evidence="2" key="1">
    <citation type="submission" date="2022-06" db="EMBL/GenBank/DDBJ databases">
        <title>Antifungal cultures and metabolites of lactic acid bacteria for use in dairy fermentations.</title>
        <authorList>
            <person name="Zhao Z."/>
            <person name="Gaenzle M."/>
        </authorList>
    </citation>
    <scope>NUCLEOTIDE SEQUENCE</scope>
    <source>
        <strain evidence="2">FUA3126</strain>
    </source>
</reference>
<keyword evidence="1" id="KW-1133">Transmembrane helix</keyword>
<proteinExistence type="predicted"/>
<keyword evidence="1" id="KW-0472">Membrane</keyword>
<comment type="caution">
    <text evidence="2">The sequence shown here is derived from an EMBL/GenBank/DDBJ whole genome shotgun (WGS) entry which is preliminary data.</text>
</comment>
<gene>
    <name evidence="2" type="ORF">NNA32_04580</name>
</gene>
<evidence type="ECO:0000256" key="1">
    <source>
        <dbReference type="SAM" id="Phobius"/>
    </source>
</evidence>
<dbReference type="Pfam" id="PF07009">
    <property type="entry name" value="NusG_II"/>
    <property type="match status" value="1"/>
</dbReference>